<dbReference type="EMBL" id="CAJNOT010000692">
    <property type="protein sequence ID" value="CAF1056842.1"/>
    <property type="molecule type" value="Genomic_DNA"/>
</dbReference>
<organism evidence="1 2">
    <name type="scientific">Rotaria sordida</name>
    <dbReference type="NCBI Taxonomy" id="392033"/>
    <lineage>
        <taxon>Eukaryota</taxon>
        <taxon>Metazoa</taxon>
        <taxon>Spiralia</taxon>
        <taxon>Gnathifera</taxon>
        <taxon>Rotifera</taxon>
        <taxon>Eurotatoria</taxon>
        <taxon>Bdelloidea</taxon>
        <taxon>Philodinida</taxon>
        <taxon>Philodinidae</taxon>
        <taxon>Rotaria</taxon>
    </lineage>
</organism>
<dbReference type="Gene3D" id="3.80.10.10">
    <property type="entry name" value="Ribonuclease Inhibitor"/>
    <property type="match status" value="1"/>
</dbReference>
<reference evidence="1" key="1">
    <citation type="submission" date="2021-02" db="EMBL/GenBank/DDBJ databases">
        <authorList>
            <person name="Nowell W R."/>
        </authorList>
    </citation>
    <scope>NUCLEOTIDE SEQUENCE</scope>
</reference>
<evidence type="ECO:0008006" key="3">
    <source>
        <dbReference type="Google" id="ProtNLM"/>
    </source>
</evidence>
<gene>
    <name evidence="1" type="ORF">ZHD862_LOCUS15352</name>
</gene>
<dbReference type="SUPFAM" id="SSF52047">
    <property type="entry name" value="RNI-like"/>
    <property type="match status" value="1"/>
</dbReference>
<protein>
    <recommendedName>
        <fullName evidence="3">F-box domain-containing protein</fullName>
    </recommendedName>
</protein>
<evidence type="ECO:0000313" key="1">
    <source>
        <dbReference type="EMBL" id="CAF1056842.1"/>
    </source>
</evidence>
<dbReference type="InterPro" id="IPR032675">
    <property type="entry name" value="LRR_dom_sf"/>
</dbReference>
<name>A0A814KUI1_9BILA</name>
<dbReference type="Proteomes" id="UP000663864">
    <property type="component" value="Unassembled WGS sequence"/>
</dbReference>
<sequence length="576" mass="68104">MNFESLANELLLDIFEYFNAIQLLHTFHDLNIRFNKLIYLYLQSYPLDFRSISKEDFDNICQKNLPLITNQITSIHLSNDDDTPEQPNLFFSFGFHFQQFTKLQSLSLYYIRSTDLINNIIHDCPHLIYLKISKCNFDDHMEKAQICVNNIWNLIKLKYCYLDIPFCNNFHIPLSTIISLSLENLSIANDLFNINDLICLFQHTPNLQNLNLRIEDTSYNEQFPFIIPLLSKLKISFKGSLDTLKNLLQNMPTLSELIIETDGIYIDGYQWEQIIINYLYKLNVFRLLMFYKIDVEKNINDEIDQLLESFQTKFWLHDHQWFVRCDSNTEYGFIYLYTLPYGFKKFYNLASDMSKSTCSIDKKYHISNYVNSLSLDYFLLRFASQFPLQFSNINHLELSFPFDDVIWSILSKFDRLISIELVSIIHPDESDRPITHLRLLLNRAINLYSITMDYLIMSQLSLVQIINKSIRRLDLIANDGHFYGLECISLIQSFLGDQCEVLLINIENRSIVLDLVEKMPNLRALTFQCQDDQWGDSNESLLIEDEFIQWLKHRLPSNCLVVRDESELSAIRLWIR</sequence>
<evidence type="ECO:0000313" key="2">
    <source>
        <dbReference type="Proteomes" id="UP000663864"/>
    </source>
</evidence>
<dbReference type="AlphaFoldDB" id="A0A814KUI1"/>
<comment type="caution">
    <text evidence="1">The sequence shown here is derived from an EMBL/GenBank/DDBJ whole genome shotgun (WGS) entry which is preliminary data.</text>
</comment>
<proteinExistence type="predicted"/>
<accession>A0A814KUI1</accession>